<dbReference type="SMART" id="SM00239">
    <property type="entry name" value="C2"/>
    <property type="match status" value="1"/>
</dbReference>
<protein>
    <recommendedName>
        <fullName evidence="6">protein kinase C</fullName>
        <ecNumber evidence="6">2.7.11.13</ecNumber>
    </recommendedName>
</protein>
<dbReference type="PROSITE" id="PS00107">
    <property type="entry name" value="PROTEIN_KINASE_ATP"/>
    <property type="match status" value="1"/>
</dbReference>
<feature type="region of interest" description="Disordered" evidence="21">
    <location>
        <begin position="958"/>
        <end position="980"/>
    </location>
</feature>
<evidence type="ECO:0000256" key="8">
    <source>
        <dbReference type="ARBA" id="ARBA00022527"/>
    </source>
</evidence>
<comment type="similarity">
    <text evidence="5">Belongs to the protein kinase superfamily. AGC Ser/Thr protein kinase family. PKC subfamily.</text>
</comment>
<evidence type="ECO:0000256" key="17">
    <source>
        <dbReference type="ARBA" id="ARBA00047272"/>
    </source>
</evidence>
<dbReference type="InterPro" id="IPR035892">
    <property type="entry name" value="C2_domain_sf"/>
</dbReference>
<dbReference type="PROSITE" id="PS50011">
    <property type="entry name" value="PROTEIN_KINASE_DOM"/>
    <property type="match status" value="1"/>
</dbReference>
<dbReference type="FunFam" id="3.30.200.20:FF:000058">
    <property type="entry name" value="Putative serine/threonine-protein kinase N2"/>
    <property type="match status" value="1"/>
</dbReference>
<organism evidence="25 26">
    <name type="scientific">Tetragonisca angustula</name>
    <dbReference type="NCBI Taxonomy" id="166442"/>
    <lineage>
        <taxon>Eukaryota</taxon>
        <taxon>Metazoa</taxon>
        <taxon>Ecdysozoa</taxon>
        <taxon>Arthropoda</taxon>
        <taxon>Hexapoda</taxon>
        <taxon>Insecta</taxon>
        <taxon>Pterygota</taxon>
        <taxon>Neoptera</taxon>
        <taxon>Endopterygota</taxon>
        <taxon>Hymenoptera</taxon>
        <taxon>Apocrita</taxon>
        <taxon>Aculeata</taxon>
        <taxon>Apoidea</taxon>
        <taxon>Anthophila</taxon>
        <taxon>Apidae</taxon>
        <taxon>Tetragonisca</taxon>
    </lineage>
</organism>
<dbReference type="AlphaFoldDB" id="A0AAW0ZMR7"/>
<dbReference type="InterPro" id="IPR037313">
    <property type="entry name" value="PKN_HR1_1"/>
</dbReference>
<dbReference type="SUPFAM" id="SSF56112">
    <property type="entry name" value="Protein kinase-like (PK-like)"/>
    <property type="match status" value="1"/>
</dbReference>
<dbReference type="SMART" id="SM00742">
    <property type="entry name" value="Hr1"/>
    <property type="match status" value="3"/>
</dbReference>
<dbReference type="GO" id="GO:0030496">
    <property type="term" value="C:midbody"/>
    <property type="evidence" value="ECO:0007669"/>
    <property type="project" value="UniProtKB-SubCell"/>
</dbReference>
<keyword evidence="14 20" id="KW-0067">ATP-binding</keyword>
<dbReference type="PANTHER" id="PTHR24351">
    <property type="entry name" value="RIBOSOMAL PROTEIN S6 KINASE"/>
    <property type="match status" value="1"/>
</dbReference>
<dbReference type="InterPro" id="IPR036274">
    <property type="entry name" value="HR1_rpt_sf"/>
</dbReference>
<evidence type="ECO:0000259" key="22">
    <source>
        <dbReference type="PROSITE" id="PS50011"/>
    </source>
</evidence>
<sequence length="994" mass="112177">MAESSYYQGDYIRHPVYELSSKYGVASSDQVPLPARLDELREHIRREIRKELKIKAGAEKLREVATDRKALSDVATIVKKSNSKLNELQAELQQLESQIILTQGQPQSPQQNHSNGQDTPLSPMGPSSPSQEGLFTDLRLLSLEKQLNIELKVKQGAENMIQSLTSGRDKKLLQEAQQMLDDSRAKIEFLRMRIMKVRQARQQQHARGDAPPPNGEATSNKDRYEPSLELALEERVEELRHRLRIEAAVVEGAKNVIRLLQSAKVADKKALTEAQASLAESSRKLDLLRLSLELRRQELPPDSGTAAQLKRELASIQSASPVPVTYTSLQPFRGPLEGKATVPASVSRCAAVTGQLEVRLMGCQDLAEEVPGRTRREHPASPDLRSFVKGVTGRSSSKSYSVKDETSNDIMAVIKLDNQTVAQTSWRPCSQQAWDQRFSIELDKSRELEIGIYWKDWRSLCAIKFLRLEEFIDDVRHGMALQLEPQGLLFAEIKFLNPMISRKPKLQRQRKIFKQQVKNFPRANQMNINVATWGRLLKRSAPSLHNTRNSESPPSGPPLQLVFDTSLEDKPETPGELPDPEKGGLGGARPLGLSTSSSSPTLPRPPEHPPPPPPTVTKKPSMPAPPPPPKLDQEVVYEMPNKPTQYRDSAYESRRHSQLTGMTIENFRLLSVLGRGHFGKVILSQYRNTGEYFAIKALKKGDIIARDEVESLLSEKRIFEVANATRHPFLVNLFACFQTEAHVCFVMEYAAGGDLMMHIHADVFGEPRAVFYSACVVLGLQYLHESRIIYRDLKLDNLLLDTEGYVKIADFGLCKEGMGYGDRTGTFCGTPEFLAPEVLTETSYTRAVDWWGLGVLIFEMLVGESPFPGDDEEEVFDSIVNDEVRYPRFLSLEAIAIMRRLLRKNPARRLGSSERDAEDVKKQAFFWHIAWDDLLLRRVKPPFVPVIHSVEDVSNFDEEFTSEKPQLTPPKDPRPLSDSEQNLFKDFTYMADWC</sequence>
<dbReference type="Pfam" id="PF00433">
    <property type="entry name" value="Pkinase_C"/>
    <property type="match status" value="1"/>
</dbReference>
<dbReference type="EMBL" id="JAWNGG020000160">
    <property type="protein sequence ID" value="KAK9298930.1"/>
    <property type="molecule type" value="Genomic_DNA"/>
</dbReference>
<dbReference type="Gene3D" id="1.10.287.160">
    <property type="entry name" value="HR1 repeat"/>
    <property type="match status" value="3"/>
</dbReference>
<evidence type="ECO:0000256" key="21">
    <source>
        <dbReference type="SAM" id="MobiDB-lite"/>
    </source>
</evidence>
<dbReference type="EC" id="2.7.11.13" evidence="6"/>
<evidence type="ECO:0000256" key="4">
    <source>
        <dbReference type="ARBA" id="ARBA00004626"/>
    </source>
</evidence>
<dbReference type="SUPFAM" id="SSF46585">
    <property type="entry name" value="HR1 repeat"/>
    <property type="match status" value="3"/>
</dbReference>
<evidence type="ECO:0000256" key="14">
    <source>
        <dbReference type="ARBA" id="ARBA00022840"/>
    </source>
</evidence>
<gene>
    <name evidence="25" type="ORF">QLX08_007906</name>
</gene>
<accession>A0AAW0ZMR7</accession>
<dbReference type="Gene3D" id="3.30.200.20">
    <property type="entry name" value="Phosphorylase Kinase, domain 1"/>
    <property type="match status" value="1"/>
</dbReference>
<evidence type="ECO:0000256" key="20">
    <source>
        <dbReference type="PROSITE-ProRule" id="PRU10141"/>
    </source>
</evidence>
<keyword evidence="26" id="KW-1185">Reference proteome</keyword>
<feature type="domain" description="REM-1" evidence="24">
    <location>
        <begin position="221"/>
        <end position="301"/>
    </location>
</feature>
<dbReference type="InterPro" id="IPR000961">
    <property type="entry name" value="AGC-kinase_C"/>
</dbReference>
<keyword evidence="16" id="KW-0539">Nucleus</keyword>
<dbReference type="PROSITE" id="PS51860">
    <property type="entry name" value="REM_1"/>
    <property type="match status" value="3"/>
</dbReference>
<dbReference type="Pfam" id="PF00069">
    <property type="entry name" value="Pkinase"/>
    <property type="match status" value="1"/>
</dbReference>
<dbReference type="Pfam" id="PF02185">
    <property type="entry name" value="HR1"/>
    <property type="match status" value="3"/>
</dbReference>
<evidence type="ECO:0000256" key="1">
    <source>
        <dbReference type="ARBA" id="ARBA00004123"/>
    </source>
</evidence>
<keyword evidence="8" id="KW-0723">Serine/threonine-protein kinase</keyword>
<evidence type="ECO:0000256" key="7">
    <source>
        <dbReference type="ARBA" id="ARBA00022490"/>
    </source>
</evidence>
<dbReference type="GO" id="GO:0007165">
    <property type="term" value="P:signal transduction"/>
    <property type="evidence" value="ECO:0007669"/>
    <property type="project" value="InterPro"/>
</dbReference>
<feature type="domain" description="Protein kinase" evidence="22">
    <location>
        <begin position="667"/>
        <end position="926"/>
    </location>
</feature>
<feature type="region of interest" description="Disordered" evidence="21">
    <location>
        <begin position="543"/>
        <end position="562"/>
    </location>
</feature>
<keyword evidence="10" id="KW-0808">Transferase</keyword>
<dbReference type="InterPro" id="IPR017892">
    <property type="entry name" value="Pkinase_C"/>
</dbReference>
<dbReference type="GO" id="GO:0005524">
    <property type="term" value="F:ATP binding"/>
    <property type="evidence" value="ECO:0007669"/>
    <property type="project" value="UniProtKB-UniRule"/>
</dbReference>
<dbReference type="SUPFAM" id="SSF49562">
    <property type="entry name" value="C2 domain (Calcium/lipid-binding domain, CaLB)"/>
    <property type="match status" value="1"/>
</dbReference>
<evidence type="ECO:0000256" key="2">
    <source>
        <dbReference type="ARBA" id="ARBA00004214"/>
    </source>
</evidence>
<dbReference type="Proteomes" id="UP001432146">
    <property type="component" value="Unassembled WGS sequence"/>
</dbReference>
<dbReference type="InterPro" id="IPR000719">
    <property type="entry name" value="Prot_kinase_dom"/>
</dbReference>
<dbReference type="CDD" id="cd11623">
    <property type="entry name" value="HR1_PKN_2"/>
    <property type="match status" value="1"/>
</dbReference>
<dbReference type="PROSITE" id="PS51285">
    <property type="entry name" value="AGC_KINASE_CTER"/>
    <property type="match status" value="1"/>
</dbReference>
<evidence type="ECO:0000256" key="16">
    <source>
        <dbReference type="ARBA" id="ARBA00023242"/>
    </source>
</evidence>
<dbReference type="GO" id="GO:0031267">
    <property type="term" value="F:small GTPase binding"/>
    <property type="evidence" value="ECO:0007669"/>
    <property type="project" value="InterPro"/>
</dbReference>
<dbReference type="GO" id="GO:0032154">
    <property type="term" value="C:cleavage furrow"/>
    <property type="evidence" value="ECO:0007669"/>
    <property type="project" value="UniProtKB-SubCell"/>
</dbReference>
<keyword evidence="7" id="KW-0963">Cytoplasm</keyword>
<dbReference type="FunFam" id="1.10.510.10:FF:000038">
    <property type="entry name" value="serine/threonine-protein kinase N2 isoform X1"/>
    <property type="match status" value="1"/>
</dbReference>
<evidence type="ECO:0000259" key="23">
    <source>
        <dbReference type="PROSITE" id="PS51285"/>
    </source>
</evidence>
<dbReference type="GO" id="GO:0005634">
    <property type="term" value="C:nucleus"/>
    <property type="evidence" value="ECO:0007669"/>
    <property type="project" value="UniProtKB-SubCell"/>
</dbReference>
<dbReference type="CDD" id="cd05589">
    <property type="entry name" value="STKc_PKN"/>
    <property type="match status" value="1"/>
</dbReference>
<name>A0AAW0ZMR7_9HYME</name>
<feature type="compositionally biased region" description="Polar residues" evidence="21">
    <location>
        <begin position="543"/>
        <end position="553"/>
    </location>
</feature>
<evidence type="ECO:0000256" key="9">
    <source>
        <dbReference type="ARBA" id="ARBA00022553"/>
    </source>
</evidence>
<evidence type="ECO:0000256" key="6">
    <source>
        <dbReference type="ARBA" id="ARBA00012429"/>
    </source>
</evidence>
<feature type="region of interest" description="Disordered" evidence="21">
    <location>
        <begin position="568"/>
        <end position="634"/>
    </location>
</feature>
<evidence type="ECO:0000256" key="12">
    <source>
        <dbReference type="ARBA" id="ARBA00022741"/>
    </source>
</evidence>
<dbReference type="SMART" id="SM00133">
    <property type="entry name" value="S_TK_X"/>
    <property type="match status" value="1"/>
</dbReference>
<evidence type="ECO:0000256" key="3">
    <source>
        <dbReference type="ARBA" id="ARBA00004496"/>
    </source>
</evidence>
<comment type="catalytic activity">
    <reaction evidence="18">
        <text>L-seryl-[protein] + ATP = O-phospho-L-seryl-[protein] + ADP + H(+)</text>
        <dbReference type="Rhea" id="RHEA:17989"/>
        <dbReference type="Rhea" id="RHEA-COMP:9863"/>
        <dbReference type="Rhea" id="RHEA-COMP:11604"/>
        <dbReference type="ChEBI" id="CHEBI:15378"/>
        <dbReference type="ChEBI" id="CHEBI:29999"/>
        <dbReference type="ChEBI" id="CHEBI:30616"/>
        <dbReference type="ChEBI" id="CHEBI:83421"/>
        <dbReference type="ChEBI" id="CHEBI:456216"/>
        <dbReference type="EC" id="2.7.11.13"/>
    </reaction>
</comment>
<comment type="caution">
    <text evidence="25">The sequence shown here is derived from an EMBL/GenBank/DDBJ whole genome shotgun (WGS) entry which is preliminary data.</text>
</comment>
<keyword evidence="9" id="KW-0597">Phosphoprotein</keyword>
<feature type="compositionally biased region" description="Polar residues" evidence="21">
    <location>
        <begin position="104"/>
        <end position="133"/>
    </location>
</feature>
<evidence type="ECO:0000256" key="11">
    <source>
        <dbReference type="ARBA" id="ARBA00022737"/>
    </source>
</evidence>
<keyword evidence="12 20" id="KW-0547">Nucleotide-binding</keyword>
<feature type="domain" description="REM-1" evidence="24">
    <location>
        <begin position="126"/>
        <end position="203"/>
    </location>
</feature>
<feature type="domain" description="AGC-kinase C-terminal" evidence="23">
    <location>
        <begin position="927"/>
        <end position="994"/>
    </location>
</feature>
<dbReference type="InterPro" id="IPR017441">
    <property type="entry name" value="Protein_kinase_ATP_BS"/>
</dbReference>
<dbReference type="GO" id="GO:0005737">
    <property type="term" value="C:cytoplasm"/>
    <property type="evidence" value="ECO:0007669"/>
    <property type="project" value="UniProtKB-SubCell"/>
</dbReference>
<feature type="region of interest" description="Disordered" evidence="21">
    <location>
        <begin position="199"/>
        <end position="223"/>
    </location>
</feature>
<evidence type="ECO:0000256" key="19">
    <source>
        <dbReference type="PROSITE-ProRule" id="PRU01207"/>
    </source>
</evidence>
<reference evidence="25 26" key="1">
    <citation type="submission" date="2024-05" db="EMBL/GenBank/DDBJ databases">
        <title>The nuclear and mitochondrial genome assemblies of Tetragonisca angustula (Apidae: Meliponini), a tiny yet remarkable pollinator in the Neotropics.</title>
        <authorList>
            <person name="Ferrari R."/>
            <person name="Ricardo P.C."/>
            <person name="Dias F.C."/>
            <person name="Araujo N.S."/>
            <person name="Soares D.O."/>
            <person name="Zhou Q.-S."/>
            <person name="Zhu C.-D."/>
            <person name="Coutinho L."/>
            <person name="Airas M.C."/>
            <person name="Batista T.M."/>
        </authorList>
    </citation>
    <scope>NUCLEOTIDE SEQUENCE [LARGE SCALE GENOMIC DNA]</scope>
    <source>
        <strain evidence="25">ASF017062</strain>
        <tissue evidence="25">Abdomen</tissue>
    </source>
</reference>
<keyword evidence="15 19" id="KW-0175">Coiled coil</keyword>
<evidence type="ECO:0000313" key="25">
    <source>
        <dbReference type="EMBL" id="KAK9298930.1"/>
    </source>
</evidence>
<dbReference type="PROSITE" id="PS00108">
    <property type="entry name" value="PROTEIN_KINASE_ST"/>
    <property type="match status" value="1"/>
</dbReference>
<feature type="binding site" evidence="20">
    <location>
        <position position="696"/>
    </location>
    <ligand>
        <name>ATP</name>
        <dbReference type="ChEBI" id="CHEBI:30616"/>
    </ligand>
</feature>
<comment type="catalytic activity">
    <reaction evidence="17">
        <text>L-threonyl-[protein] + ATP = O-phospho-L-threonyl-[protein] + ADP + H(+)</text>
        <dbReference type="Rhea" id="RHEA:46608"/>
        <dbReference type="Rhea" id="RHEA-COMP:11060"/>
        <dbReference type="Rhea" id="RHEA-COMP:11605"/>
        <dbReference type="ChEBI" id="CHEBI:15378"/>
        <dbReference type="ChEBI" id="CHEBI:30013"/>
        <dbReference type="ChEBI" id="CHEBI:30616"/>
        <dbReference type="ChEBI" id="CHEBI:61977"/>
        <dbReference type="ChEBI" id="CHEBI:456216"/>
        <dbReference type="EC" id="2.7.11.13"/>
    </reaction>
</comment>
<feature type="domain" description="REM-1" evidence="24">
    <location>
        <begin position="27"/>
        <end position="101"/>
    </location>
</feature>
<proteinExistence type="inferred from homology"/>
<keyword evidence="13" id="KW-0418">Kinase</keyword>
<dbReference type="InterPro" id="IPR011009">
    <property type="entry name" value="Kinase-like_dom_sf"/>
</dbReference>
<feature type="region of interest" description="Disordered" evidence="21">
    <location>
        <begin position="102"/>
        <end position="133"/>
    </location>
</feature>
<dbReference type="FunFam" id="1.10.287.160:FF:000001">
    <property type="entry name" value="Putative serine/threonine-protein kinase N2"/>
    <property type="match status" value="1"/>
</dbReference>
<evidence type="ECO:0000256" key="18">
    <source>
        <dbReference type="ARBA" id="ARBA00047470"/>
    </source>
</evidence>
<evidence type="ECO:0000256" key="5">
    <source>
        <dbReference type="ARBA" id="ARBA00005490"/>
    </source>
</evidence>
<dbReference type="CDD" id="cd11622">
    <property type="entry name" value="HR1_PKN_1"/>
    <property type="match status" value="1"/>
</dbReference>
<evidence type="ECO:0000256" key="15">
    <source>
        <dbReference type="ARBA" id="ARBA00023054"/>
    </source>
</evidence>
<feature type="compositionally biased region" description="Pro residues" evidence="21">
    <location>
        <begin position="602"/>
        <end position="615"/>
    </location>
</feature>
<evidence type="ECO:0000256" key="10">
    <source>
        <dbReference type="ARBA" id="ARBA00022679"/>
    </source>
</evidence>
<dbReference type="GO" id="GO:0004697">
    <property type="term" value="F:diacylglycerol-dependent serine/threonine kinase activity"/>
    <property type="evidence" value="ECO:0007669"/>
    <property type="project" value="UniProtKB-EC"/>
</dbReference>
<dbReference type="InterPro" id="IPR000008">
    <property type="entry name" value="C2_dom"/>
</dbReference>
<dbReference type="Gene3D" id="1.10.510.10">
    <property type="entry name" value="Transferase(Phosphotransferase) domain 1"/>
    <property type="match status" value="1"/>
</dbReference>
<comment type="subcellular location">
    <subcellularLocation>
        <location evidence="4">Cleavage furrow</location>
    </subcellularLocation>
    <subcellularLocation>
        <location evidence="3">Cytoplasm</location>
    </subcellularLocation>
    <subcellularLocation>
        <location evidence="2">Midbody</location>
    </subcellularLocation>
    <subcellularLocation>
        <location evidence="1">Nucleus</location>
    </subcellularLocation>
</comment>
<dbReference type="SMART" id="SM00220">
    <property type="entry name" value="S_TKc"/>
    <property type="match status" value="1"/>
</dbReference>
<dbReference type="InterPro" id="IPR011072">
    <property type="entry name" value="HR1_rho-bd"/>
</dbReference>
<evidence type="ECO:0000313" key="26">
    <source>
        <dbReference type="Proteomes" id="UP001432146"/>
    </source>
</evidence>
<feature type="compositionally biased region" description="Low complexity" evidence="21">
    <location>
        <begin position="590"/>
        <end position="601"/>
    </location>
</feature>
<evidence type="ECO:0000256" key="13">
    <source>
        <dbReference type="ARBA" id="ARBA00022777"/>
    </source>
</evidence>
<dbReference type="InterPro" id="IPR008271">
    <property type="entry name" value="Ser/Thr_kinase_AS"/>
</dbReference>
<keyword evidence="11" id="KW-0677">Repeat</keyword>
<evidence type="ECO:0000259" key="24">
    <source>
        <dbReference type="PROSITE" id="PS51860"/>
    </source>
</evidence>